<protein>
    <recommendedName>
        <fullName evidence="3">DUF4123 domain-containing protein</fullName>
    </recommendedName>
</protein>
<organism evidence="1 2">
    <name type="scientific">Chromobacterium haemolyticum</name>
    <dbReference type="NCBI Taxonomy" id="394935"/>
    <lineage>
        <taxon>Bacteria</taxon>
        <taxon>Pseudomonadati</taxon>
        <taxon>Pseudomonadota</taxon>
        <taxon>Betaproteobacteria</taxon>
        <taxon>Neisseriales</taxon>
        <taxon>Chromobacteriaceae</taxon>
        <taxon>Chromobacterium</taxon>
    </lineage>
</organism>
<reference evidence="1 2" key="1">
    <citation type="submission" date="2021-03" db="EMBL/GenBank/DDBJ databases">
        <title>First Case of infection caused by Chromobacterium haemolyticum derived from water in China.</title>
        <authorList>
            <person name="Chen J."/>
            <person name="Liu C."/>
        </authorList>
    </citation>
    <scope>NUCLEOTIDE SEQUENCE [LARGE SCALE GENOMIC DNA]</scope>
    <source>
        <strain evidence="1 2">WJ-5</strain>
    </source>
</reference>
<accession>A0ABS3GUK0</accession>
<name>A0ABS3GUK0_9NEIS</name>
<gene>
    <name evidence="1" type="ORF">J1C50_22545</name>
</gene>
<keyword evidence="2" id="KW-1185">Reference proteome</keyword>
<comment type="caution">
    <text evidence="1">The sequence shown here is derived from an EMBL/GenBank/DDBJ whole genome shotgun (WGS) entry which is preliminary data.</text>
</comment>
<evidence type="ECO:0000313" key="2">
    <source>
        <dbReference type="Proteomes" id="UP000664349"/>
    </source>
</evidence>
<proteinExistence type="predicted"/>
<dbReference type="EMBL" id="JAFLRD010000029">
    <property type="protein sequence ID" value="MBO0418294.1"/>
    <property type="molecule type" value="Genomic_DNA"/>
</dbReference>
<evidence type="ECO:0000313" key="1">
    <source>
        <dbReference type="EMBL" id="MBO0418294.1"/>
    </source>
</evidence>
<dbReference type="Proteomes" id="UP000664349">
    <property type="component" value="Unassembled WGS sequence"/>
</dbReference>
<sequence length="153" mass="17498">MTYFADSFHTLFQHEIHTGQIAIIDSPEPMNRLPLRFPFLGSKIDWSRTLDHLTATTSSADSNANMERSRFLNQCLAGCNPSTAIFYVNDNALEFTSRWEKSVLLAHSKALFANIPQHHYFFDEQANWCICLSSEGFMDFGRSPHDVPKHAEQ</sequence>
<dbReference type="RefSeq" id="WP_200123215.1">
    <property type="nucleotide sequence ID" value="NZ_JAEILV010000031.1"/>
</dbReference>
<evidence type="ECO:0008006" key="3">
    <source>
        <dbReference type="Google" id="ProtNLM"/>
    </source>
</evidence>